<keyword evidence="2" id="KW-0812">Transmembrane</keyword>
<dbReference type="KEGG" id="cart:PA27867_1618"/>
<keyword evidence="2" id="KW-1133">Transmembrane helix</keyword>
<dbReference type="EMBL" id="CP016282">
    <property type="protein sequence ID" value="ANP72574.1"/>
    <property type="molecule type" value="Genomic_DNA"/>
</dbReference>
<keyword evidence="4" id="KW-1185">Reference proteome</keyword>
<evidence type="ECO:0000313" key="4">
    <source>
        <dbReference type="Proteomes" id="UP000092582"/>
    </source>
</evidence>
<feature type="transmembrane region" description="Helical" evidence="2">
    <location>
        <begin position="69"/>
        <end position="92"/>
    </location>
</feature>
<proteinExistence type="predicted"/>
<feature type="compositionally biased region" description="Low complexity" evidence="1">
    <location>
        <begin position="18"/>
        <end position="29"/>
    </location>
</feature>
<feature type="transmembrane region" description="Helical" evidence="2">
    <location>
        <begin position="36"/>
        <end position="57"/>
    </location>
</feature>
<keyword evidence="2" id="KW-0472">Membrane</keyword>
<feature type="region of interest" description="Disordered" evidence="1">
    <location>
        <begin position="1"/>
        <end position="29"/>
    </location>
</feature>
<accession>A0A1B1BJ34</accession>
<evidence type="ECO:0000256" key="2">
    <source>
        <dbReference type="SAM" id="Phobius"/>
    </source>
</evidence>
<feature type="transmembrane region" description="Helical" evidence="2">
    <location>
        <begin position="112"/>
        <end position="138"/>
    </location>
</feature>
<sequence length="217" mass="21876">MEPSIGDPGNGEPGAGGPASAATPAAPGSSPWRHQAGLLGAAFAVAAAVIAAGLRFAPQVSAYAGLNPWVFAGLLGFVLVLAGACVLFAASLPTSPSSGHAHDENRMPAGRGLTILGAVLGLVGLGLAALAVLLAVVLPAPTQRIMVQFTDLYGRVQLEYCPTLPGSFEATASQADLVGSSTILPVKVSGETCGDPEYTDGVWIYLNRDSVTVSDRP</sequence>
<reference evidence="3 4" key="1">
    <citation type="submission" date="2016-06" db="EMBL/GenBank/DDBJ databases">
        <title>Genome sequencing of Cryobacterium arcticum PAMC 27867.</title>
        <authorList>
            <person name="Lee J."/>
            <person name="Kim O.-S."/>
        </authorList>
    </citation>
    <scope>NUCLEOTIDE SEQUENCE [LARGE SCALE GENOMIC DNA]</scope>
    <source>
        <strain evidence="3 4">PAMC 27867</strain>
    </source>
</reference>
<name>A0A1B1BJ34_9MICO</name>
<evidence type="ECO:0000313" key="3">
    <source>
        <dbReference type="EMBL" id="ANP72574.1"/>
    </source>
</evidence>
<evidence type="ECO:0000256" key="1">
    <source>
        <dbReference type="SAM" id="MobiDB-lite"/>
    </source>
</evidence>
<gene>
    <name evidence="3" type="ORF">PA27867_1618</name>
</gene>
<dbReference type="AlphaFoldDB" id="A0A1B1BJ34"/>
<feature type="compositionally biased region" description="Gly residues" evidence="1">
    <location>
        <begin position="8"/>
        <end position="17"/>
    </location>
</feature>
<organism evidence="3 4">
    <name type="scientific">Cryobacterium arcticum</name>
    <dbReference type="NCBI Taxonomy" id="670052"/>
    <lineage>
        <taxon>Bacteria</taxon>
        <taxon>Bacillati</taxon>
        <taxon>Actinomycetota</taxon>
        <taxon>Actinomycetes</taxon>
        <taxon>Micrococcales</taxon>
        <taxon>Microbacteriaceae</taxon>
        <taxon>Cryobacterium</taxon>
    </lineage>
</organism>
<protein>
    <submittedName>
        <fullName evidence="3">Uncharacterized protein</fullName>
    </submittedName>
</protein>
<dbReference type="Proteomes" id="UP000092582">
    <property type="component" value="Chromosome 1"/>
</dbReference>